<dbReference type="GeneID" id="39738840"/>
<dbReference type="Gene3D" id="1.10.10.60">
    <property type="entry name" value="Homeodomain-like"/>
    <property type="match status" value="1"/>
</dbReference>
<dbReference type="Pfam" id="PF16495">
    <property type="entry name" value="SWIRM-assoc_1"/>
    <property type="match status" value="1"/>
</dbReference>
<feature type="region of interest" description="Disordered" evidence="5">
    <location>
        <begin position="89"/>
        <end position="119"/>
    </location>
</feature>
<evidence type="ECO:0000256" key="4">
    <source>
        <dbReference type="SAM" id="Coils"/>
    </source>
</evidence>
<dbReference type="InterPro" id="IPR032451">
    <property type="entry name" value="SMARCC_C"/>
</dbReference>
<organism evidence="8 9">
    <name type="scientific">Plasmodium relictum</name>
    <dbReference type="NCBI Taxonomy" id="85471"/>
    <lineage>
        <taxon>Eukaryota</taxon>
        <taxon>Sar</taxon>
        <taxon>Alveolata</taxon>
        <taxon>Apicomplexa</taxon>
        <taxon>Aconoidasida</taxon>
        <taxon>Haemosporida</taxon>
        <taxon>Plasmodiidae</taxon>
        <taxon>Plasmodium</taxon>
        <taxon>Plasmodium (Haemamoeba)</taxon>
    </lineage>
</organism>
<dbReference type="EMBL" id="LN835309">
    <property type="protein sequence ID" value="CRH02674.1"/>
    <property type="molecule type" value="Genomic_DNA"/>
</dbReference>
<dbReference type="KEGG" id="prel:PRELSG_1440800"/>
<evidence type="ECO:0000256" key="2">
    <source>
        <dbReference type="ARBA" id="ARBA00023163"/>
    </source>
</evidence>
<evidence type="ECO:0000313" key="9">
    <source>
        <dbReference type="Proteomes" id="UP000220158"/>
    </source>
</evidence>
<evidence type="ECO:0000259" key="7">
    <source>
        <dbReference type="PROSITE" id="PS51293"/>
    </source>
</evidence>
<dbReference type="SMART" id="SM00717">
    <property type="entry name" value="SANT"/>
    <property type="match status" value="1"/>
</dbReference>
<feature type="coiled-coil region" evidence="4">
    <location>
        <begin position="1053"/>
        <end position="1080"/>
    </location>
</feature>
<keyword evidence="9" id="KW-1185">Reference proteome</keyword>
<dbReference type="PROSITE" id="PS51293">
    <property type="entry name" value="SANT"/>
    <property type="match status" value="1"/>
</dbReference>
<evidence type="ECO:0000256" key="3">
    <source>
        <dbReference type="ARBA" id="ARBA00023242"/>
    </source>
</evidence>
<dbReference type="InterPro" id="IPR009057">
    <property type="entry name" value="Homeodomain-like_sf"/>
</dbReference>
<name>A0A1J1HF40_PLARL</name>
<evidence type="ECO:0000313" key="8">
    <source>
        <dbReference type="EMBL" id="CRH02674.1"/>
    </source>
</evidence>
<evidence type="ECO:0000259" key="6">
    <source>
        <dbReference type="PROSITE" id="PS50934"/>
    </source>
</evidence>
<dbReference type="VEuPathDB" id="PlasmoDB:PRELSG_1440800"/>
<dbReference type="GO" id="GO:0005634">
    <property type="term" value="C:nucleus"/>
    <property type="evidence" value="ECO:0007669"/>
    <property type="project" value="UniProtKB-ARBA"/>
</dbReference>
<evidence type="ECO:0008006" key="10">
    <source>
        <dbReference type="Google" id="ProtNLM"/>
    </source>
</evidence>
<feature type="domain" description="SANT" evidence="7">
    <location>
        <begin position="829"/>
        <end position="879"/>
    </location>
</feature>
<feature type="compositionally biased region" description="Low complexity" evidence="5">
    <location>
        <begin position="89"/>
        <end position="112"/>
    </location>
</feature>
<dbReference type="CDD" id="cd00167">
    <property type="entry name" value="SANT"/>
    <property type="match status" value="1"/>
</dbReference>
<dbReference type="InterPro" id="IPR017884">
    <property type="entry name" value="SANT_dom"/>
</dbReference>
<reference evidence="8 9" key="1">
    <citation type="submission" date="2015-04" db="EMBL/GenBank/DDBJ databases">
        <authorList>
            <consortium name="Pathogen Informatics"/>
        </authorList>
    </citation>
    <scope>NUCLEOTIDE SEQUENCE [LARGE SCALE GENOMIC DNA]</scope>
    <source>
        <strain evidence="8 9">SGS1</strain>
    </source>
</reference>
<keyword evidence="4" id="KW-0175">Coiled coil</keyword>
<dbReference type="InterPro" id="IPR001005">
    <property type="entry name" value="SANT/Myb"/>
</dbReference>
<dbReference type="OMA" id="MQEIHNT"/>
<keyword evidence="1" id="KW-0805">Transcription regulation</keyword>
<evidence type="ECO:0000256" key="1">
    <source>
        <dbReference type="ARBA" id="ARBA00023015"/>
    </source>
</evidence>
<evidence type="ECO:0000256" key="5">
    <source>
        <dbReference type="SAM" id="MobiDB-lite"/>
    </source>
</evidence>
<protein>
    <recommendedName>
        <fullName evidence="10">SANT domain-containing protein</fullName>
    </recommendedName>
</protein>
<dbReference type="SUPFAM" id="SSF46689">
    <property type="entry name" value="Homeodomain-like"/>
    <property type="match status" value="1"/>
</dbReference>
<dbReference type="InterPro" id="IPR007526">
    <property type="entry name" value="SWIRM"/>
</dbReference>
<keyword evidence="2" id="KW-0804">Transcription</keyword>
<keyword evidence="3" id="KW-0539">Nucleus</keyword>
<proteinExistence type="predicted"/>
<dbReference type="Proteomes" id="UP000220158">
    <property type="component" value="Chromosome 14"/>
</dbReference>
<accession>A0A1J1HF40</accession>
<gene>
    <name evidence="8" type="ORF">PRELSG_1440800</name>
</gene>
<dbReference type="OrthoDB" id="118550at2759"/>
<dbReference type="AlphaFoldDB" id="A0A1J1HF40"/>
<dbReference type="Pfam" id="PF00249">
    <property type="entry name" value="Myb_DNA-binding"/>
    <property type="match status" value="1"/>
</dbReference>
<dbReference type="RefSeq" id="XP_028535194.1">
    <property type="nucleotide sequence ID" value="XM_028679485.1"/>
</dbReference>
<dbReference type="PROSITE" id="PS50934">
    <property type="entry name" value="SWIRM"/>
    <property type="match status" value="1"/>
</dbReference>
<sequence length="1213" mass="143136">MDNNVSYNKNDNENKNNISKNEKNCIMNELNYNQSVNDVEMKEEINNVKEVKNVNSSEFPYNNKDDFNNLYKNEKNEKTSLKYYGANFKNDSSYSNNNSKENSNSNNKTNFENTDEYNENNIRNKINNSINLDNLTEGVNNTQEMSKLSLKNTENLSNNNIKHSEINKNNNLLNNLNKLPNDRNIIKDNKNDSPMNNLPTSFMNPIHNEYSGNNIQNSFTNYFQGSNQNLSSSLSYSQYDTNILAENRKFSQNELSLNEKVHSNDSKNVYPYINMGNIQQKNISSTEMNTVEMNQFKNANKEINNSEIYENNKNIYVKEMNENSMMHPFNTFLRNIVIKKPTNMRNSIHNLNLNNVKSMTFDSYNMNQVNSNIENTLDSKTNRIYKIPFFSSKYENEINEEDLKYIYSLLNNEIVRSEESDKEINRVKNEIVNLYKNDPMQLLTLEKCLSNIRSNKNLIEILFYILENNKLINMQYDPQYNHIKYMNYLNFEEINNMHKKLGNDDYDNKNDKREKNCNNTLEKKNMNNEELKLNYDSGNNINFIGKYNMQNYFSNTNEENYNDARFMNNDSHYLNNNNSNNKHCHLNMKVMKNENGIKNEYIDKNLYGNSSNHIPTYNNINNMIYNMNMLNSTTNLNITNNLNYTNNNLINSFNINCNKLNYAESMKNNFSTKNYGNSVEALNNSDEYVSFITNKNLDTIETRNKLNENKNSVISNNLNSTFECLKKSIHLEDMKKKANTYDEENKYHHTKENAIAKESYHNNNIYKCVSCGKICIYVYYILKPNNIKKISYGVLDKCIWCSKCYNLSKYPNILNSDNFIKVNIPYNFSDNDWNITEIEKLIDGVCKYKNNWEKISESIQTKTPYDCIYKFISMPLSNPYFDLDNIFNINNFSFNSFKQNNTLLSLLSFICNNISPFIGAYAAKKIVDLILDKQKNYINTNENEKVENYEMEHKTQLEKEVKVKYEIEGEIKKEECKQENIKNDTHKKKVYEDIQNKKENKLCNNNVSVNNNLNEGEDHPEGIHNNNKEKIVHSNLEENNCDNTNKEILSFIYNSEKNNNERNEEKIETSKEEIKNIIKNEEVNNKSDHNEKVDTNMKCEEKDSQENNTFNNSNFVPFNFNDSFKKNFSTYILKEKDMQEIHNTVINSSKKRAKQLADLEDHNLKNLLKELVLINTKKLKLKLKQYQYLQNYFDIQNRLMEKKRMWLNEDKYN</sequence>
<feature type="domain" description="SWIRM" evidence="6">
    <location>
        <begin position="389"/>
        <end position="483"/>
    </location>
</feature>